<keyword evidence="4" id="KW-1185">Reference proteome</keyword>
<evidence type="ECO:0000313" key="4">
    <source>
        <dbReference type="Proteomes" id="UP000826012"/>
    </source>
</evidence>
<dbReference type="EMBL" id="AP024828">
    <property type="protein sequence ID" value="BCZ21355.1"/>
    <property type="molecule type" value="Genomic_DNA"/>
</dbReference>
<dbReference type="Proteomes" id="UP000826012">
    <property type="component" value="Chromosome"/>
</dbReference>
<keyword evidence="2" id="KW-1133">Transmembrane helix</keyword>
<keyword evidence="2" id="KW-0472">Membrane</keyword>
<protein>
    <submittedName>
        <fullName evidence="3">Uncharacterized protein</fullName>
    </submittedName>
</protein>
<reference evidence="3 4" key="1">
    <citation type="submission" date="2021-07" db="EMBL/GenBank/DDBJ databases">
        <title>Complete genome sequence of nontuberculous Mycobacterium sp. TY59.</title>
        <authorList>
            <person name="Fukushima K."/>
        </authorList>
    </citation>
    <scope>NUCLEOTIDE SEQUENCE [LARGE SCALE GENOMIC DNA]</scope>
    <source>
        <strain evidence="3 4">TY59</strain>
    </source>
</reference>
<accession>A0ABM7SJR1</accession>
<sequence length="301" mass="32558">MPANAAAILGVLAMIPGFWILRVEGWKETLSIDIATGHTSSTSTFSSQLARAAVYFVIGAALLLVAKVLADKQTPWPPAVQQLMERLGLAPYSSRSPSPMANGILSERPHGLRRFNTPPNWPPTPAGWAPGPGWEPDPSWPPAPPGWQFWIDDSSTHAEPGHSADIAPVKVRRKTARVKLVIGACALIAVLLGVYVWATRGVSDHQVERALKARSQTAYLFKSDGRPRFHITSSTEPEPGWYVVKLKLDDVDTEEGTVVLQQRQGSSDKQLNVIAGPGTAFPNECASYVFPAAVHKMICGS</sequence>
<feature type="region of interest" description="Disordered" evidence="1">
    <location>
        <begin position="112"/>
        <end position="139"/>
    </location>
</feature>
<gene>
    <name evidence="3" type="ORF">MTY59_12100</name>
</gene>
<keyword evidence="2" id="KW-0812">Transmembrane</keyword>
<evidence type="ECO:0000313" key="3">
    <source>
        <dbReference type="EMBL" id="BCZ21355.1"/>
    </source>
</evidence>
<feature type="transmembrane region" description="Helical" evidence="2">
    <location>
        <begin position="49"/>
        <end position="70"/>
    </location>
</feature>
<evidence type="ECO:0000256" key="1">
    <source>
        <dbReference type="SAM" id="MobiDB-lite"/>
    </source>
</evidence>
<proteinExistence type="predicted"/>
<reference evidence="3 4" key="2">
    <citation type="submission" date="2021-07" db="EMBL/GenBank/DDBJ databases">
        <authorList>
            <person name="Matsumoto Y."/>
            <person name="Motooka D."/>
            <person name="Nakamura S."/>
        </authorList>
    </citation>
    <scope>NUCLEOTIDE SEQUENCE [LARGE SCALE GENOMIC DNA]</scope>
    <source>
        <strain evidence="3 4">TY59</strain>
    </source>
</reference>
<feature type="transmembrane region" description="Helical" evidence="2">
    <location>
        <begin position="180"/>
        <end position="198"/>
    </location>
</feature>
<evidence type="ECO:0000256" key="2">
    <source>
        <dbReference type="SAM" id="Phobius"/>
    </source>
</evidence>
<name>A0ABM7SJR1_9MYCO</name>
<organism evidence="3 4">
    <name type="scientific">Mycobacterium senriense</name>
    <dbReference type="NCBI Taxonomy" id="2775496"/>
    <lineage>
        <taxon>Bacteria</taxon>
        <taxon>Bacillati</taxon>
        <taxon>Actinomycetota</taxon>
        <taxon>Actinomycetes</taxon>
        <taxon>Mycobacteriales</taxon>
        <taxon>Mycobacteriaceae</taxon>
        <taxon>Mycobacterium</taxon>
        <taxon>Mycobacterium avium complex (MAC)</taxon>
    </lineage>
</organism>